<dbReference type="Pfam" id="PF03808">
    <property type="entry name" value="Glyco_tran_WecG"/>
    <property type="match status" value="1"/>
</dbReference>
<evidence type="ECO:0000313" key="3">
    <source>
        <dbReference type="EMBL" id="EAY29750.1"/>
    </source>
</evidence>
<dbReference type="GO" id="GO:0016758">
    <property type="term" value="F:hexosyltransferase activity"/>
    <property type="evidence" value="ECO:0007669"/>
    <property type="project" value="TreeGrafter"/>
</dbReference>
<dbReference type="EMBL" id="AAWS01000009">
    <property type="protein sequence ID" value="EAY29750.1"/>
    <property type="molecule type" value="Genomic_DNA"/>
</dbReference>
<dbReference type="Proteomes" id="UP000004095">
    <property type="component" value="Unassembled WGS sequence"/>
</dbReference>
<protein>
    <submittedName>
        <fullName evidence="3">Lipopolysaccharide biosynthesis protein, putative</fullName>
    </submittedName>
</protein>
<reference evidence="3 4" key="1">
    <citation type="submission" date="2007-01" db="EMBL/GenBank/DDBJ databases">
        <authorList>
            <person name="Haygood M."/>
            <person name="Podell S."/>
            <person name="Anderson C."/>
            <person name="Hopkinson B."/>
            <person name="Roe K."/>
            <person name="Barbeau K."/>
            <person name="Gaasterland T."/>
            <person name="Ferriera S."/>
            <person name="Johnson J."/>
            <person name="Kravitz S."/>
            <person name="Beeson K."/>
            <person name="Sutton G."/>
            <person name="Rogers Y.-H."/>
            <person name="Friedman R."/>
            <person name="Frazier M."/>
            <person name="Venter J.C."/>
        </authorList>
    </citation>
    <scope>NUCLEOTIDE SEQUENCE [LARGE SCALE GENOMIC DNA]</scope>
    <source>
        <strain evidence="3 4">ATCC 23134</strain>
    </source>
</reference>
<proteinExistence type="predicted"/>
<sequence>MQARTTNNTQRVHLLSTPIDCLTLQETVAKIEHAIDNHQQIHRTDVNAGKIVMMHEDKELHNSVINADIINADGQSVVWASKILRKPVPERVTGIDLMEELMVTANEKKYSVFFFGATEEIVNKVVQIYTQKYGEKISAGYRNGYFSKNEEESIAQQIAQSNADILFVGMGSPQKENFLYQYRKTFSNVSFVMGVGGSFDVIAGKVKRAPKWMQKGGLEWLYRLIQEPRRLWKRYAVGNYKFIKLVLTEKFSRKNN</sequence>
<dbReference type="CDD" id="cd06533">
    <property type="entry name" value="Glyco_transf_WecG_TagA"/>
    <property type="match status" value="1"/>
</dbReference>
<keyword evidence="2" id="KW-0808">Transferase</keyword>
<dbReference type="OrthoDB" id="9771846at2"/>
<evidence type="ECO:0000256" key="2">
    <source>
        <dbReference type="ARBA" id="ARBA00022679"/>
    </source>
</evidence>
<name>A1ZI82_MICM2</name>
<dbReference type="NCBIfam" id="TIGR00696">
    <property type="entry name" value="wecG_tagA_cpsF"/>
    <property type="match status" value="1"/>
</dbReference>
<evidence type="ECO:0000256" key="1">
    <source>
        <dbReference type="ARBA" id="ARBA00022676"/>
    </source>
</evidence>
<organism evidence="3 4">
    <name type="scientific">Microscilla marina ATCC 23134</name>
    <dbReference type="NCBI Taxonomy" id="313606"/>
    <lineage>
        <taxon>Bacteria</taxon>
        <taxon>Pseudomonadati</taxon>
        <taxon>Bacteroidota</taxon>
        <taxon>Cytophagia</taxon>
        <taxon>Cytophagales</taxon>
        <taxon>Microscillaceae</taxon>
        <taxon>Microscilla</taxon>
    </lineage>
</organism>
<dbReference type="RefSeq" id="WP_004155504.1">
    <property type="nucleotide sequence ID" value="NZ_AAWS01000009.1"/>
</dbReference>
<dbReference type="InterPro" id="IPR004629">
    <property type="entry name" value="WecG_TagA_CpsF"/>
</dbReference>
<keyword evidence="4" id="KW-1185">Reference proteome</keyword>
<dbReference type="PANTHER" id="PTHR34136:SF1">
    <property type="entry name" value="UDP-N-ACETYL-D-MANNOSAMINURONIC ACID TRANSFERASE"/>
    <property type="match status" value="1"/>
</dbReference>
<dbReference type="eggNOG" id="COG1922">
    <property type="taxonomic scope" value="Bacteria"/>
</dbReference>
<evidence type="ECO:0000313" key="4">
    <source>
        <dbReference type="Proteomes" id="UP000004095"/>
    </source>
</evidence>
<keyword evidence="1" id="KW-0328">Glycosyltransferase</keyword>
<dbReference type="PANTHER" id="PTHR34136">
    <property type="match status" value="1"/>
</dbReference>
<gene>
    <name evidence="3" type="ORF">M23134_05622</name>
</gene>
<accession>A1ZI82</accession>
<comment type="caution">
    <text evidence="3">The sequence shown here is derived from an EMBL/GenBank/DDBJ whole genome shotgun (WGS) entry which is preliminary data.</text>
</comment>
<dbReference type="AlphaFoldDB" id="A1ZI82"/>